<keyword evidence="3" id="KW-0418">Kinase</keyword>
<dbReference type="Proteomes" id="UP001596528">
    <property type="component" value="Unassembled WGS sequence"/>
</dbReference>
<comment type="caution">
    <text evidence="5">The sequence shown here is derived from an EMBL/GenBank/DDBJ whole genome shotgun (WGS) entry which is preliminary data.</text>
</comment>
<dbReference type="EMBL" id="JBHTGQ010000002">
    <property type="protein sequence ID" value="MFC7748416.1"/>
    <property type="molecule type" value="Genomic_DNA"/>
</dbReference>
<protein>
    <submittedName>
        <fullName evidence="5">Spo0B domain-containing protein</fullName>
    </submittedName>
</protein>
<dbReference type="InterPro" id="IPR016120">
    <property type="entry name" value="Sig_transdc_His_kin_SpoOB"/>
</dbReference>
<evidence type="ECO:0000256" key="3">
    <source>
        <dbReference type="ARBA" id="ARBA00022777"/>
    </source>
</evidence>
<sequence length="208" mass="23665">MDAWRTDRAESDETRDKLYRLMAEWSQHVRHDRLNDIQVLLGYIRLGKPDRLAGYIDAMKRELERESRLAKLGVPELVVFLLTCPMRWRHLKVDLQTGEPGRGDVRLDRLPETGRRVTRIVCDAVSLIAESAPPSDGDVLRVEIGLRAEDNELRLRIETEGPLPSGGIAEGLESIMGRTLTGGDNWTYTFGDNRAALDIRLHRDEPAR</sequence>
<evidence type="ECO:0000259" key="4">
    <source>
        <dbReference type="Pfam" id="PF14689"/>
    </source>
</evidence>
<keyword evidence="1" id="KW-0597">Phosphoprotein</keyword>
<proteinExistence type="predicted"/>
<gene>
    <name evidence="5" type="ORF">ACFQWB_00460</name>
</gene>
<keyword evidence="2" id="KW-0808">Transferase</keyword>
<evidence type="ECO:0000313" key="5">
    <source>
        <dbReference type="EMBL" id="MFC7748416.1"/>
    </source>
</evidence>
<dbReference type="InterPro" id="IPR039506">
    <property type="entry name" value="SPOB_a"/>
</dbReference>
<evidence type="ECO:0000313" key="6">
    <source>
        <dbReference type="Proteomes" id="UP001596528"/>
    </source>
</evidence>
<organism evidence="5 6">
    <name type="scientific">Paenibacillus thermoaerophilus</name>
    <dbReference type="NCBI Taxonomy" id="1215385"/>
    <lineage>
        <taxon>Bacteria</taxon>
        <taxon>Bacillati</taxon>
        <taxon>Bacillota</taxon>
        <taxon>Bacilli</taxon>
        <taxon>Bacillales</taxon>
        <taxon>Paenibacillaceae</taxon>
        <taxon>Paenibacillus</taxon>
    </lineage>
</organism>
<feature type="domain" description="SpoOB alpha-helical" evidence="4">
    <location>
        <begin position="27"/>
        <end position="72"/>
    </location>
</feature>
<keyword evidence="6" id="KW-1185">Reference proteome</keyword>
<dbReference type="SUPFAM" id="SSF55890">
    <property type="entry name" value="Sporulation response regulatory protein Spo0B"/>
    <property type="match status" value="1"/>
</dbReference>
<dbReference type="Gene3D" id="1.10.287.130">
    <property type="match status" value="1"/>
</dbReference>
<dbReference type="RefSeq" id="WP_138788965.1">
    <property type="nucleotide sequence ID" value="NZ_JBHTGQ010000002.1"/>
</dbReference>
<dbReference type="Pfam" id="PF14689">
    <property type="entry name" value="SPOB_a"/>
    <property type="match status" value="1"/>
</dbReference>
<reference evidence="6" key="1">
    <citation type="journal article" date="2019" name="Int. J. Syst. Evol. Microbiol.">
        <title>The Global Catalogue of Microorganisms (GCM) 10K type strain sequencing project: providing services to taxonomists for standard genome sequencing and annotation.</title>
        <authorList>
            <consortium name="The Broad Institute Genomics Platform"/>
            <consortium name="The Broad Institute Genome Sequencing Center for Infectious Disease"/>
            <person name="Wu L."/>
            <person name="Ma J."/>
        </authorList>
    </citation>
    <scope>NUCLEOTIDE SEQUENCE [LARGE SCALE GENOMIC DNA]</scope>
    <source>
        <strain evidence="6">JCM 18657</strain>
    </source>
</reference>
<evidence type="ECO:0000256" key="1">
    <source>
        <dbReference type="ARBA" id="ARBA00022553"/>
    </source>
</evidence>
<accession>A0ABW2V0X7</accession>
<name>A0ABW2V0X7_9BACL</name>
<evidence type="ECO:0000256" key="2">
    <source>
        <dbReference type="ARBA" id="ARBA00022679"/>
    </source>
</evidence>